<sequence length="474" mass="53090">MTRENKYDVTFDGPRVSFRLRRRYAFDSATTSMECPACRQNDTLTIISPWYAQIVGNMGGEELLAWHSVSLYISGLLQQATGDMSTPWNLNNTLAILMGDFLSPPTTSLLKNSHSELATFAFGPWLYNQTAAPYSDILQNFTITAAEMRALYSVLGNASLLGGLSLTSHDSHLFRRCSLWANELCHVGGARRASLNLSLAACGVIYLIHTCGENVSLQAREVLQEAFCPMGIGSDPCLNFLGGSSTISDAYAHAFSDYFTFLSSYFLNVFLEQKQLRLVESRPQNQLALGFQIQVDSSFVPSTFYNGLILSEWGTERGEIDPLWTVYTCLQNRDMDNNMKLIEYNHNWFSPVGLQFNPDEKYSLSAHTDFGTSCGHLQTCTHCSSPISALNFYVETLQRPVAFRFSSHTSLWGVDVYRYEMAEVSIPIHTQLPTTYKLTHAFGGKVHTFLPEPMSNGSLHIFIFYVMVSSEVFL</sequence>
<name>A0AAV4HGH9_9GAST</name>
<comment type="caution">
    <text evidence="1">The sequence shown here is derived from an EMBL/GenBank/DDBJ whole genome shotgun (WGS) entry which is preliminary data.</text>
</comment>
<evidence type="ECO:0000313" key="1">
    <source>
        <dbReference type="EMBL" id="GFR95720.1"/>
    </source>
</evidence>
<dbReference type="EMBL" id="BMAT01005554">
    <property type="protein sequence ID" value="GFR95720.1"/>
    <property type="molecule type" value="Genomic_DNA"/>
</dbReference>
<proteinExistence type="predicted"/>
<accession>A0AAV4HGH9</accession>
<dbReference type="AlphaFoldDB" id="A0AAV4HGH9"/>
<evidence type="ECO:0000313" key="2">
    <source>
        <dbReference type="Proteomes" id="UP000762676"/>
    </source>
</evidence>
<gene>
    <name evidence="1" type="ORF">ElyMa_002701000</name>
</gene>
<protein>
    <submittedName>
        <fullName evidence="1">Uncharacterized protein</fullName>
    </submittedName>
</protein>
<keyword evidence="2" id="KW-1185">Reference proteome</keyword>
<dbReference type="Proteomes" id="UP000762676">
    <property type="component" value="Unassembled WGS sequence"/>
</dbReference>
<reference evidence="1 2" key="1">
    <citation type="journal article" date="2021" name="Elife">
        <title>Chloroplast acquisition without the gene transfer in kleptoplastic sea slugs, Plakobranchus ocellatus.</title>
        <authorList>
            <person name="Maeda T."/>
            <person name="Takahashi S."/>
            <person name="Yoshida T."/>
            <person name="Shimamura S."/>
            <person name="Takaki Y."/>
            <person name="Nagai Y."/>
            <person name="Toyoda A."/>
            <person name="Suzuki Y."/>
            <person name="Arimoto A."/>
            <person name="Ishii H."/>
            <person name="Satoh N."/>
            <person name="Nishiyama T."/>
            <person name="Hasebe M."/>
            <person name="Maruyama T."/>
            <person name="Minagawa J."/>
            <person name="Obokata J."/>
            <person name="Shigenobu S."/>
        </authorList>
    </citation>
    <scope>NUCLEOTIDE SEQUENCE [LARGE SCALE GENOMIC DNA]</scope>
</reference>
<organism evidence="1 2">
    <name type="scientific">Elysia marginata</name>
    <dbReference type="NCBI Taxonomy" id="1093978"/>
    <lineage>
        <taxon>Eukaryota</taxon>
        <taxon>Metazoa</taxon>
        <taxon>Spiralia</taxon>
        <taxon>Lophotrochozoa</taxon>
        <taxon>Mollusca</taxon>
        <taxon>Gastropoda</taxon>
        <taxon>Heterobranchia</taxon>
        <taxon>Euthyneura</taxon>
        <taxon>Panpulmonata</taxon>
        <taxon>Sacoglossa</taxon>
        <taxon>Placobranchoidea</taxon>
        <taxon>Plakobranchidae</taxon>
        <taxon>Elysia</taxon>
    </lineage>
</organism>